<comment type="caution">
    <text evidence="1">The sequence shown here is derived from an EMBL/GenBank/DDBJ whole genome shotgun (WGS) entry which is preliminary data.</text>
</comment>
<dbReference type="AlphaFoldDB" id="A0A016VLL0"/>
<name>A0A016VLL0_9BILA</name>
<dbReference type="EMBL" id="JARK01001344">
    <property type="protein sequence ID" value="EYC28315.1"/>
    <property type="molecule type" value="Genomic_DNA"/>
</dbReference>
<evidence type="ECO:0000313" key="2">
    <source>
        <dbReference type="Proteomes" id="UP000024635"/>
    </source>
</evidence>
<dbReference type="Proteomes" id="UP000024635">
    <property type="component" value="Unassembled WGS sequence"/>
</dbReference>
<keyword evidence="2" id="KW-1185">Reference proteome</keyword>
<proteinExistence type="predicted"/>
<organism evidence="1 2">
    <name type="scientific">Ancylostoma ceylanicum</name>
    <dbReference type="NCBI Taxonomy" id="53326"/>
    <lineage>
        <taxon>Eukaryota</taxon>
        <taxon>Metazoa</taxon>
        <taxon>Ecdysozoa</taxon>
        <taxon>Nematoda</taxon>
        <taxon>Chromadorea</taxon>
        <taxon>Rhabditida</taxon>
        <taxon>Rhabditina</taxon>
        <taxon>Rhabditomorpha</taxon>
        <taxon>Strongyloidea</taxon>
        <taxon>Ancylostomatidae</taxon>
        <taxon>Ancylostomatinae</taxon>
        <taxon>Ancylostoma</taxon>
    </lineage>
</organism>
<accession>A0A016VLL0</accession>
<reference evidence="2" key="1">
    <citation type="journal article" date="2015" name="Nat. Genet.">
        <title>The genome and transcriptome of the zoonotic hookworm Ancylostoma ceylanicum identify infection-specific gene families.</title>
        <authorList>
            <person name="Schwarz E.M."/>
            <person name="Hu Y."/>
            <person name="Antoshechkin I."/>
            <person name="Miller M.M."/>
            <person name="Sternberg P.W."/>
            <person name="Aroian R.V."/>
        </authorList>
    </citation>
    <scope>NUCLEOTIDE SEQUENCE</scope>
    <source>
        <strain evidence="2">HY135</strain>
    </source>
</reference>
<evidence type="ECO:0000313" key="1">
    <source>
        <dbReference type="EMBL" id="EYC28315.1"/>
    </source>
</evidence>
<sequence>MLVDNDATYIPASINETIPNEGRGPGLGFMECYPSKPMMVGATGYPIDYVTSKKVDGLNVVSKTNYRTRLRAVPEVQMCEMCLRGKGAPVKKRNRRGCSATLERGGVTYL</sequence>
<gene>
    <name evidence="1" type="primary">Acey_s0008.g89</name>
    <name evidence="1" type="ORF">Y032_0008g89</name>
</gene>
<protein>
    <submittedName>
        <fullName evidence="1">Uncharacterized protein</fullName>
    </submittedName>
</protein>